<dbReference type="SUPFAM" id="SSF54593">
    <property type="entry name" value="Glyoxalase/Bleomycin resistance protein/Dihydroxybiphenyl dioxygenase"/>
    <property type="match status" value="1"/>
</dbReference>
<protein>
    <submittedName>
        <fullName evidence="2">VOC family protein</fullName>
    </submittedName>
</protein>
<dbReference type="InterPro" id="IPR037523">
    <property type="entry name" value="VOC_core"/>
</dbReference>
<organism evidence="2">
    <name type="scientific">Chitinibacter mangrovi</name>
    <dbReference type="NCBI Taxonomy" id="3153927"/>
    <lineage>
        <taxon>Bacteria</taxon>
        <taxon>Pseudomonadati</taxon>
        <taxon>Pseudomonadota</taxon>
        <taxon>Betaproteobacteria</taxon>
        <taxon>Neisseriales</taxon>
        <taxon>Chitinibacteraceae</taxon>
        <taxon>Chitinibacter</taxon>
    </lineage>
</organism>
<dbReference type="Pfam" id="PF00903">
    <property type="entry name" value="Glyoxalase"/>
    <property type="match status" value="1"/>
</dbReference>
<accession>A0AAU7FDP1</accession>
<dbReference type="AlphaFoldDB" id="A0AAU7FDP1"/>
<dbReference type="Gene3D" id="3.10.180.10">
    <property type="entry name" value="2,3-Dihydroxybiphenyl 1,2-Dioxygenase, domain 1"/>
    <property type="match status" value="1"/>
</dbReference>
<dbReference type="RefSeq" id="WP_348946360.1">
    <property type="nucleotide sequence ID" value="NZ_CP157355.1"/>
</dbReference>
<reference evidence="2" key="1">
    <citation type="submission" date="2024-05" db="EMBL/GenBank/DDBJ databases">
        <authorList>
            <person name="Yang L."/>
            <person name="Pan L."/>
        </authorList>
    </citation>
    <scope>NUCLEOTIDE SEQUENCE</scope>
    <source>
        <strain evidence="2">FCG-7</strain>
    </source>
</reference>
<dbReference type="KEGG" id="cmav:ABHF33_07445"/>
<gene>
    <name evidence="2" type="ORF">ABHF33_07445</name>
</gene>
<name>A0AAU7FDP1_9NEIS</name>
<dbReference type="EMBL" id="CP157355">
    <property type="protein sequence ID" value="XBM02089.1"/>
    <property type="molecule type" value="Genomic_DNA"/>
</dbReference>
<sequence>MMKSLELCTFIPAQDYELCLQFYQALGFELVFRSDELARLQHGDCAFFLQNYYVADWASNSMQHLLVEHIAPWWERAQALAMQYGVRLVPPQDQPWGQRDFVLIDPSGVLWRIAENLRGERWPAH</sequence>
<proteinExistence type="predicted"/>
<evidence type="ECO:0000313" key="2">
    <source>
        <dbReference type="EMBL" id="XBM02089.1"/>
    </source>
</evidence>
<dbReference type="InterPro" id="IPR004360">
    <property type="entry name" value="Glyas_Fos-R_dOase_dom"/>
</dbReference>
<feature type="domain" description="VOC" evidence="1">
    <location>
        <begin position="4"/>
        <end position="116"/>
    </location>
</feature>
<dbReference type="InterPro" id="IPR029068">
    <property type="entry name" value="Glyas_Bleomycin-R_OHBP_Dase"/>
</dbReference>
<dbReference type="PROSITE" id="PS51819">
    <property type="entry name" value="VOC"/>
    <property type="match status" value="1"/>
</dbReference>
<evidence type="ECO:0000259" key="1">
    <source>
        <dbReference type="PROSITE" id="PS51819"/>
    </source>
</evidence>